<reference evidence="2" key="1">
    <citation type="journal article" date="2012" name="PLoS ONE">
        <title>The success of Acinetobacter species; genetic, metabolic and virulence attributes.</title>
        <authorList>
            <person name="Peleg A.Y."/>
            <person name="de Breij A."/>
            <person name="Adams M.D."/>
            <person name="Cerqueira G.M."/>
            <person name="Mocali S."/>
            <person name="Galardini M."/>
            <person name="Nibbering P.H."/>
            <person name="Earl A.M."/>
            <person name="Ward D.V."/>
            <person name="Paterson D.L."/>
            <person name="Seifert H."/>
            <person name="Dijkshoorn L."/>
        </authorList>
    </citation>
    <scope>NUCLEOTIDE SEQUENCE [LARGE SCALE GENOMIC DNA]</scope>
    <source>
        <strain evidence="2">SH205</strain>
    </source>
</reference>
<dbReference type="AlphaFoldDB" id="D0SKS9"/>
<dbReference type="Proteomes" id="UP000018442">
    <property type="component" value="Unassembled WGS sequence"/>
</dbReference>
<dbReference type="EMBL" id="GG705011">
    <property type="protein sequence ID" value="EEY94451.1"/>
    <property type="molecule type" value="Genomic_DNA"/>
</dbReference>
<organism evidence="1 2">
    <name type="scientific">Acinetobacter junii SH205</name>
    <dbReference type="NCBI Taxonomy" id="575587"/>
    <lineage>
        <taxon>Bacteria</taxon>
        <taxon>Pseudomonadati</taxon>
        <taxon>Pseudomonadota</taxon>
        <taxon>Gammaproteobacteria</taxon>
        <taxon>Moraxellales</taxon>
        <taxon>Moraxellaceae</taxon>
        <taxon>Acinetobacter</taxon>
    </lineage>
</organism>
<gene>
    <name evidence="1" type="ORF">HMPREF0026_01727</name>
</gene>
<evidence type="ECO:0000313" key="2">
    <source>
        <dbReference type="Proteomes" id="UP000018442"/>
    </source>
</evidence>
<sequence length="179" mass="20645">MRYREIKLTYKALYMNENELLEIQNELQAQQKRLNYILSSKRRIQSMIDSFEGDLAEQLLPVIHNESNDYAGIATSLALSICWKFSKVEFPKTVHWCSELSISDLQVKDEFTAVIKAQAWLGTLGSDELWQTPLFAEITVDPKTNSLKSYHIHFLSKGKIISLRKNAKQSVTVKQMQSM</sequence>
<dbReference type="HOGENOM" id="CLU_1691693_0_0_6"/>
<name>D0SKS9_ACIJU</name>
<accession>D0SKS9</accession>
<evidence type="ECO:0000313" key="1">
    <source>
        <dbReference type="EMBL" id="EEY94451.1"/>
    </source>
</evidence>
<protein>
    <submittedName>
        <fullName evidence="1">Uncharacterized protein</fullName>
    </submittedName>
</protein>
<proteinExistence type="predicted"/>